<evidence type="ECO:0000256" key="1">
    <source>
        <dbReference type="SAM" id="MobiDB-lite"/>
    </source>
</evidence>
<protein>
    <recommendedName>
        <fullName evidence="4">Transporter</fullName>
    </recommendedName>
</protein>
<gene>
    <name evidence="2" type="ORF">D8M05_06015</name>
</gene>
<evidence type="ECO:0000313" key="3">
    <source>
        <dbReference type="Proteomes" id="UP000281813"/>
    </source>
</evidence>
<dbReference type="RefSeq" id="WP_121129661.1">
    <property type="nucleotide sequence ID" value="NZ_JBHUFK010000033.1"/>
</dbReference>
<proteinExistence type="predicted"/>
<feature type="region of interest" description="Disordered" evidence="1">
    <location>
        <begin position="35"/>
        <end position="103"/>
    </location>
</feature>
<comment type="caution">
    <text evidence="2">The sequence shown here is derived from an EMBL/GenBank/DDBJ whole genome shotgun (WGS) entry which is preliminary data.</text>
</comment>
<sequence>MNNYYPQHYQPPYQDNEENRQFNLPWYILNQMFGPGGGPGSGPGGFPGGGPGGFPGGGPGGFPGGGPGGFPGGGPGGFPGGGPGTGGGQDGPPASAPPNFTPEQSQFQTFAVDPGGIRGCLRRFTYVWLRRDSFWYYPTFVGRNSIAGWRWNGWRWVYFGIDLNQINSFQCF</sequence>
<accession>A0A494Z2Q7</accession>
<dbReference type="AlphaFoldDB" id="A0A494Z2Q7"/>
<keyword evidence="3" id="KW-1185">Reference proteome</keyword>
<dbReference type="Proteomes" id="UP000281813">
    <property type="component" value="Unassembled WGS sequence"/>
</dbReference>
<organism evidence="2 3">
    <name type="scientific">Oceanobacillus bengalensis</name>
    <dbReference type="NCBI Taxonomy" id="1435466"/>
    <lineage>
        <taxon>Bacteria</taxon>
        <taxon>Bacillati</taxon>
        <taxon>Bacillota</taxon>
        <taxon>Bacilli</taxon>
        <taxon>Bacillales</taxon>
        <taxon>Bacillaceae</taxon>
        <taxon>Oceanobacillus</taxon>
    </lineage>
</organism>
<reference evidence="2 3" key="1">
    <citation type="journal article" date="2015" name="Antonie Van Leeuwenhoek">
        <title>Oceanobacillus bengalensis sp. nov., a bacterium isolated from seawater of the Bay of Bengal.</title>
        <authorList>
            <person name="Yongchang O."/>
            <person name="Xiang W."/>
            <person name="Wang G."/>
        </authorList>
    </citation>
    <scope>NUCLEOTIDE SEQUENCE [LARGE SCALE GENOMIC DNA]</scope>
    <source>
        <strain evidence="2 3">MCCC 1K00260</strain>
    </source>
</reference>
<dbReference type="EMBL" id="RBZO01000007">
    <property type="protein sequence ID" value="RKQ16806.1"/>
    <property type="molecule type" value="Genomic_DNA"/>
</dbReference>
<dbReference type="OrthoDB" id="2068061at2"/>
<feature type="compositionally biased region" description="Gly residues" evidence="1">
    <location>
        <begin position="35"/>
        <end position="90"/>
    </location>
</feature>
<evidence type="ECO:0000313" key="2">
    <source>
        <dbReference type="EMBL" id="RKQ16806.1"/>
    </source>
</evidence>
<evidence type="ECO:0008006" key="4">
    <source>
        <dbReference type="Google" id="ProtNLM"/>
    </source>
</evidence>
<name>A0A494Z2Q7_9BACI</name>